<evidence type="ECO:0000313" key="4">
    <source>
        <dbReference type="Proteomes" id="UP000029109"/>
    </source>
</evidence>
<reference evidence="3 4" key="1">
    <citation type="submission" date="2014-03" db="EMBL/GenBank/DDBJ databases">
        <title>Genomics of Bifidobacteria.</title>
        <authorList>
            <person name="Ventura M."/>
            <person name="Milani C."/>
            <person name="Lugli G.A."/>
        </authorList>
    </citation>
    <scope>NUCLEOTIDE SEQUENCE [LARGE SCALE GENOMIC DNA]</scope>
    <source>
        <strain evidence="3 4">LMG 21816</strain>
    </source>
</reference>
<evidence type="ECO:0000313" key="3">
    <source>
        <dbReference type="EMBL" id="KFI84729.1"/>
    </source>
</evidence>
<gene>
    <name evidence="3" type="ORF">BPULL_0217</name>
</gene>
<keyword evidence="3" id="KW-0540">Nuclease</keyword>
<sequence length="153" mass="16581">MTTAQITTAQPSAESSAEHARPLARLAHGLQDGTLDAKQLGAAGEAYAAGWLEHHGWRVLSRNWRTRYGELDIVALTPEDLIAFVEVKTRRSLRCGFPPGGRRYEEAGESAPGGRAMAAESGHRIAHRGVRFDVVSIIVRGGRPLLHHIPGAF</sequence>
<dbReference type="Proteomes" id="UP000029109">
    <property type="component" value="Unassembled WGS sequence"/>
</dbReference>
<evidence type="ECO:0000256" key="1">
    <source>
        <dbReference type="ARBA" id="ARBA00006738"/>
    </source>
</evidence>
<dbReference type="InterPro" id="IPR011856">
    <property type="entry name" value="tRNA_endonuc-like_dom_sf"/>
</dbReference>
<evidence type="ECO:0000256" key="2">
    <source>
        <dbReference type="HAMAP-Rule" id="MF_00048"/>
    </source>
</evidence>
<dbReference type="InterPro" id="IPR003509">
    <property type="entry name" value="UPF0102_YraN-like"/>
</dbReference>
<organism evidence="3 4">
    <name type="scientific">Bifidobacterium pullorum</name>
    <dbReference type="NCBI Taxonomy" id="78448"/>
    <lineage>
        <taxon>Bacteria</taxon>
        <taxon>Bacillati</taxon>
        <taxon>Actinomycetota</taxon>
        <taxon>Actinomycetes</taxon>
        <taxon>Bifidobacteriales</taxon>
        <taxon>Bifidobacteriaceae</taxon>
        <taxon>Bifidobacterium</taxon>
    </lineage>
</organism>
<dbReference type="PANTHER" id="PTHR34039:SF1">
    <property type="entry name" value="UPF0102 PROTEIN YRAN"/>
    <property type="match status" value="1"/>
</dbReference>
<comment type="similarity">
    <text evidence="1 2">Belongs to the UPF0102 family.</text>
</comment>
<keyword evidence="3" id="KW-0378">Hydrolase</keyword>
<dbReference type="HAMAP" id="MF_00048">
    <property type="entry name" value="UPF0102"/>
    <property type="match status" value="1"/>
</dbReference>
<dbReference type="SUPFAM" id="SSF52980">
    <property type="entry name" value="Restriction endonuclease-like"/>
    <property type="match status" value="1"/>
</dbReference>
<protein>
    <recommendedName>
        <fullName evidence="2">UPF0102 protein BPULL_0217</fullName>
    </recommendedName>
</protein>
<name>A0A7V8KS19_9BIFI</name>
<comment type="caution">
    <text evidence="3">The sequence shown here is derived from an EMBL/GenBank/DDBJ whole genome shotgun (WGS) entry which is preliminary data.</text>
</comment>
<dbReference type="GO" id="GO:0004519">
    <property type="term" value="F:endonuclease activity"/>
    <property type="evidence" value="ECO:0007669"/>
    <property type="project" value="UniProtKB-KW"/>
</dbReference>
<keyword evidence="3" id="KW-0255">Endonuclease</keyword>
<proteinExistence type="inferred from homology"/>
<dbReference type="GO" id="GO:0003676">
    <property type="term" value="F:nucleic acid binding"/>
    <property type="evidence" value="ECO:0007669"/>
    <property type="project" value="InterPro"/>
</dbReference>
<dbReference type="AlphaFoldDB" id="A0A7V8KS19"/>
<dbReference type="PANTHER" id="PTHR34039">
    <property type="entry name" value="UPF0102 PROTEIN YRAN"/>
    <property type="match status" value="1"/>
</dbReference>
<accession>A0A7V8KS19</accession>
<dbReference type="Gene3D" id="3.40.1350.10">
    <property type="match status" value="1"/>
</dbReference>
<dbReference type="Pfam" id="PF02021">
    <property type="entry name" value="UPF0102"/>
    <property type="match status" value="1"/>
</dbReference>
<dbReference type="EMBL" id="JGZJ01000001">
    <property type="protein sequence ID" value="KFI84729.1"/>
    <property type="molecule type" value="Genomic_DNA"/>
</dbReference>
<dbReference type="InterPro" id="IPR011335">
    <property type="entry name" value="Restrct_endonuc-II-like"/>
</dbReference>